<dbReference type="AlphaFoldDB" id="A0A3E0DIM4"/>
<dbReference type="InterPro" id="IPR036291">
    <property type="entry name" value="NAD(P)-bd_dom_sf"/>
</dbReference>
<evidence type="ECO:0000313" key="3">
    <source>
        <dbReference type="EMBL" id="REG81927.1"/>
    </source>
</evidence>
<feature type="domain" description="Gfo/Idh/MocA-like oxidoreductase N-terminal" evidence="1">
    <location>
        <begin position="6"/>
        <end position="133"/>
    </location>
</feature>
<dbReference type="Gene3D" id="3.30.360.10">
    <property type="entry name" value="Dihydrodipicolinate Reductase, domain 2"/>
    <property type="match status" value="1"/>
</dbReference>
<dbReference type="Proteomes" id="UP000256542">
    <property type="component" value="Unassembled WGS sequence"/>
</dbReference>
<dbReference type="Pfam" id="PF22725">
    <property type="entry name" value="GFO_IDH_MocA_C3"/>
    <property type="match status" value="1"/>
</dbReference>
<dbReference type="InterPro" id="IPR000683">
    <property type="entry name" value="Gfo/Idh/MocA-like_OxRdtase_N"/>
</dbReference>
<sequence length="394" mass="42511">MEYKRIRIGMVGGGDGAFIGAVHRISTRIDDGFELVAGALSSDPDRALASALRIGISEERSYSSFIEMAKQEKLREDGIQAVIIVTPNHMHYPVAKAFLEQGIHVICDKPVTKDLDEALALKALVMQSGAFFALTHNYTGYPLVRHAKHLVDSGVLGNLRVIQAEYAQDWLTEEAESTDNKQAKWRTDPEKSGLAGCLGDIGTHAFNLACFISGKKVQQVSADLTAFVDGRRVDDNVHTMLRFEGGIKGMLWSSQVAPGNENGLKIRVYGDKAGLEWSQESPNELWLSVLGEPTQRITRAGPGAGEEANRLSRVPAGHPEGYLEGFANLYLDIAAAIHAIEEGSEVSSVQGVIPSINDGVEGMKFINAVLSSSAHNSAWRPLEAAASNDSSLGD</sequence>
<comment type="caution">
    <text evidence="3">The sequence shown here is derived from an EMBL/GenBank/DDBJ whole genome shotgun (WGS) entry which is preliminary data.</text>
</comment>
<feature type="domain" description="GFO/IDH/MocA-like oxidoreductase" evidence="2">
    <location>
        <begin position="144"/>
        <end position="275"/>
    </location>
</feature>
<proteinExistence type="predicted"/>
<protein>
    <submittedName>
        <fullName evidence="3">Putative dehydrogenase</fullName>
    </submittedName>
</protein>
<dbReference type="Pfam" id="PF01408">
    <property type="entry name" value="GFO_IDH_MocA"/>
    <property type="match status" value="1"/>
</dbReference>
<evidence type="ECO:0000313" key="4">
    <source>
        <dbReference type="Proteomes" id="UP000256542"/>
    </source>
</evidence>
<dbReference type="InterPro" id="IPR055170">
    <property type="entry name" value="GFO_IDH_MocA-like_dom"/>
</dbReference>
<dbReference type="GO" id="GO:0000166">
    <property type="term" value="F:nucleotide binding"/>
    <property type="evidence" value="ECO:0007669"/>
    <property type="project" value="InterPro"/>
</dbReference>
<dbReference type="EMBL" id="QUNG01000011">
    <property type="protein sequence ID" value="REG81927.1"/>
    <property type="molecule type" value="Genomic_DNA"/>
</dbReference>
<evidence type="ECO:0000259" key="2">
    <source>
        <dbReference type="Pfam" id="PF22725"/>
    </source>
</evidence>
<dbReference type="Gene3D" id="3.40.50.720">
    <property type="entry name" value="NAD(P)-binding Rossmann-like Domain"/>
    <property type="match status" value="1"/>
</dbReference>
<dbReference type="RefSeq" id="WP_115898542.1">
    <property type="nucleotide sequence ID" value="NZ_QUNG01000011.1"/>
</dbReference>
<dbReference type="OrthoDB" id="9801953at2"/>
<name>A0A3E0DIM4_9GAMM</name>
<dbReference type="PANTHER" id="PTHR43708:SF3">
    <property type="entry name" value="OXIDOREDUCTASE"/>
    <property type="match status" value="1"/>
</dbReference>
<dbReference type="InterPro" id="IPR051317">
    <property type="entry name" value="Gfo/Idh/MocA_oxidoreduct"/>
</dbReference>
<gene>
    <name evidence="3" type="ORF">DFP81_1117</name>
</gene>
<dbReference type="SUPFAM" id="SSF55347">
    <property type="entry name" value="Glyceraldehyde-3-phosphate dehydrogenase-like, C-terminal domain"/>
    <property type="match status" value="1"/>
</dbReference>
<keyword evidence="4" id="KW-1185">Reference proteome</keyword>
<dbReference type="SUPFAM" id="SSF51735">
    <property type="entry name" value="NAD(P)-binding Rossmann-fold domains"/>
    <property type="match status" value="1"/>
</dbReference>
<organism evidence="3 4">
    <name type="scientific">Marinomonas pollencensis</name>
    <dbReference type="NCBI Taxonomy" id="491954"/>
    <lineage>
        <taxon>Bacteria</taxon>
        <taxon>Pseudomonadati</taxon>
        <taxon>Pseudomonadota</taxon>
        <taxon>Gammaproteobacteria</taxon>
        <taxon>Oceanospirillales</taxon>
        <taxon>Oceanospirillaceae</taxon>
        <taxon>Marinomonas</taxon>
    </lineage>
</organism>
<accession>A0A3E0DIM4</accession>
<evidence type="ECO:0000259" key="1">
    <source>
        <dbReference type="Pfam" id="PF01408"/>
    </source>
</evidence>
<dbReference type="PANTHER" id="PTHR43708">
    <property type="entry name" value="CONSERVED EXPRESSED OXIDOREDUCTASE (EUROFUNG)"/>
    <property type="match status" value="1"/>
</dbReference>
<reference evidence="3 4" key="1">
    <citation type="submission" date="2018-08" db="EMBL/GenBank/DDBJ databases">
        <title>Genomic Encyclopedia of Type Strains, Phase III (KMG-III): the genomes of soil and plant-associated and newly described type strains.</title>
        <authorList>
            <person name="Whitman W."/>
        </authorList>
    </citation>
    <scope>NUCLEOTIDE SEQUENCE [LARGE SCALE GENOMIC DNA]</scope>
    <source>
        <strain evidence="3 4">CECT 7375</strain>
    </source>
</reference>